<protein>
    <submittedName>
        <fullName evidence="2">Uncharacterized protein</fullName>
    </submittedName>
</protein>
<name>A0ABP5EKU4_9MICO</name>
<feature type="region of interest" description="Disordered" evidence="1">
    <location>
        <begin position="91"/>
        <end position="111"/>
    </location>
</feature>
<evidence type="ECO:0000313" key="3">
    <source>
        <dbReference type="Proteomes" id="UP001500326"/>
    </source>
</evidence>
<dbReference type="EMBL" id="BAAAOH010000001">
    <property type="protein sequence ID" value="GAA1998414.1"/>
    <property type="molecule type" value="Genomic_DNA"/>
</dbReference>
<keyword evidence="3" id="KW-1185">Reference proteome</keyword>
<proteinExistence type="predicted"/>
<reference evidence="3" key="1">
    <citation type="journal article" date="2019" name="Int. J. Syst. Evol. Microbiol.">
        <title>The Global Catalogue of Microorganisms (GCM) 10K type strain sequencing project: providing services to taxonomists for standard genome sequencing and annotation.</title>
        <authorList>
            <consortium name="The Broad Institute Genomics Platform"/>
            <consortium name="The Broad Institute Genome Sequencing Center for Infectious Disease"/>
            <person name="Wu L."/>
            <person name="Ma J."/>
        </authorList>
    </citation>
    <scope>NUCLEOTIDE SEQUENCE [LARGE SCALE GENOMIC DNA]</scope>
    <source>
        <strain evidence="3">JCM 14902</strain>
    </source>
</reference>
<evidence type="ECO:0000313" key="2">
    <source>
        <dbReference type="EMBL" id="GAA1998414.1"/>
    </source>
</evidence>
<dbReference type="Proteomes" id="UP001500326">
    <property type="component" value="Unassembled WGS sequence"/>
</dbReference>
<sequence length="111" mass="11929">MQLLLRHEHAQSFLLSCAAAGGLPQEMPTLAPLAQFEPLERPDDSAPNDVGQIGRRVPVDVGLDGLVARPVGSKMSDPAFKYRIIDAGGYGSPHDRQSRSAFRSMGFAPLT</sequence>
<gene>
    <name evidence="2" type="ORF">GCM10009777_39630</name>
</gene>
<comment type="caution">
    <text evidence="2">The sequence shown here is derived from an EMBL/GenBank/DDBJ whole genome shotgun (WGS) entry which is preliminary data.</text>
</comment>
<accession>A0ABP5EKU4</accession>
<organism evidence="2 3">
    <name type="scientific">Microbacterium pumilum</name>
    <dbReference type="NCBI Taxonomy" id="344165"/>
    <lineage>
        <taxon>Bacteria</taxon>
        <taxon>Bacillati</taxon>
        <taxon>Actinomycetota</taxon>
        <taxon>Actinomycetes</taxon>
        <taxon>Micrococcales</taxon>
        <taxon>Microbacteriaceae</taxon>
        <taxon>Microbacterium</taxon>
    </lineage>
</organism>
<evidence type="ECO:0000256" key="1">
    <source>
        <dbReference type="SAM" id="MobiDB-lite"/>
    </source>
</evidence>